<accession>A0A9D4I159</accession>
<evidence type="ECO:0000313" key="3">
    <source>
        <dbReference type="EMBL" id="KAH3740032.1"/>
    </source>
</evidence>
<keyword evidence="2" id="KW-0732">Signal</keyword>
<evidence type="ECO:0000256" key="2">
    <source>
        <dbReference type="SAM" id="SignalP"/>
    </source>
</evidence>
<organism evidence="3 4">
    <name type="scientific">Dreissena polymorpha</name>
    <name type="common">Zebra mussel</name>
    <name type="synonym">Mytilus polymorpha</name>
    <dbReference type="NCBI Taxonomy" id="45954"/>
    <lineage>
        <taxon>Eukaryota</taxon>
        <taxon>Metazoa</taxon>
        <taxon>Spiralia</taxon>
        <taxon>Lophotrochozoa</taxon>
        <taxon>Mollusca</taxon>
        <taxon>Bivalvia</taxon>
        <taxon>Autobranchia</taxon>
        <taxon>Heteroconchia</taxon>
        <taxon>Euheterodonta</taxon>
        <taxon>Imparidentia</taxon>
        <taxon>Neoheterodontei</taxon>
        <taxon>Myida</taxon>
        <taxon>Dreissenoidea</taxon>
        <taxon>Dreissenidae</taxon>
        <taxon>Dreissena</taxon>
    </lineage>
</organism>
<proteinExistence type="predicted"/>
<reference evidence="3" key="2">
    <citation type="submission" date="2020-11" db="EMBL/GenBank/DDBJ databases">
        <authorList>
            <person name="McCartney M.A."/>
            <person name="Auch B."/>
            <person name="Kono T."/>
            <person name="Mallez S."/>
            <person name="Becker A."/>
            <person name="Gohl D.M."/>
            <person name="Silverstein K.A.T."/>
            <person name="Koren S."/>
            <person name="Bechman K.B."/>
            <person name="Herman A."/>
            <person name="Abrahante J.E."/>
            <person name="Garbe J."/>
        </authorList>
    </citation>
    <scope>NUCLEOTIDE SEQUENCE</scope>
    <source>
        <strain evidence="3">Duluth1</strain>
        <tissue evidence="3">Whole animal</tissue>
    </source>
</reference>
<feature type="chain" id="PRO_5038735172" evidence="2">
    <location>
        <begin position="23"/>
        <end position="52"/>
    </location>
</feature>
<dbReference type="AlphaFoldDB" id="A0A9D4I159"/>
<reference evidence="3" key="1">
    <citation type="journal article" date="2019" name="bioRxiv">
        <title>The Genome of the Zebra Mussel, Dreissena polymorpha: A Resource for Invasive Species Research.</title>
        <authorList>
            <person name="McCartney M.A."/>
            <person name="Auch B."/>
            <person name="Kono T."/>
            <person name="Mallez S."/>
            <person name="Zhang Y."/>
            <person name="Obille A."/>
            <person name="Becker A."/>
            <person name="Abrahante J.E."/>
            <person name="Garbe J."/>
            <person name="Badalamenti J.P."/>
            <person name="Herman A."/>
            <person name="Mangelson H."/>
            <person name="Liachko I."/>
            <person name="Sullivan S."/>
            <person name="Sone E.D."/>
            <person name="Koren S."/>
            <person name="Silverstein K.A.T."/>
            <person name="Beckman K.B."/>
            <person name="Gohl D.M."/>
        </authorList>
    </citation>
    <scope>NUCLEOTIDE SEQUENCE</scope>
    <source>
        <strain evidence="3">Duluth1</strain>
        <tissue evidence="3">Whole animal</tissue>
    </source>
</reference>
<dbReference type="EMBL" id="JAIWYP010000011">
    <property type="protein sequence ID" value="KAH3740032.1"/>
    <property type="molecule type" value="Genomic_DNA"/>
</dbReference>
<feature type="signal peptide" evidence="2">
    <location>
        <begin position="1"/>
        <end position="22"/>
    </location>
</feature>
<evidence type="ECO:0000313" key="4">
    <source>
        <dbReference type="Proteomes" id="UP000828390"/>
    </source>
</evidence>
<gene>
    <name evidence="3" type="ORF">DPMN_046727</name>
</gene>
<dbReference type="Proteomes" id="UP000828390">
    <property type="component" value="Unassembled WGS sequence"/>
</dbReference>
<sequence>MSCILVARHGFFLLLGRRGCQGGPQGHSEGEGRRPQRGDGIQGHCQVGWNGG</sequence>
<keyword evidence="4" id="KW-1185">Reference proteome</keyword>
<evidence type="ECO:0000256" key="1">
    <source>
        <dbReference type="SAM" id="MobiDB-lite"/>
    </source>
</evidence>
<feature type="compositionally biased region" description="Basic and acidic residues" evidence="1">
    <location>
        <begin position="28"/>
        <end position="37"/>
    </location>
</feature>
<protein>
    <submittedName>
        <fullName evidence="3">Uncharacterized protein</fullName>
    </submittedName>
</protein>
<feature type="region of interest" description="Disordered" evidence="1">
    <location>
        <begin position="21"/>
        <end position="52"/>
    </location>
</feature>
<comment type="caution">
    <text evidence="3">The sequence shown here is derived from an EMBL/GenBank/DDBJ whole genome shotgun (WGS) entry which is preliminary data.</text>
</comment>
<name>A0A9D4I159_DREPO</name>